<evidence type="ECO:0008006" key="3">
    <source>
        <dbReference type="Google" id="ProtNLM"/>
    </source>
</evidence>
<dbReference type="AlphaFoldDB" id="A0A9W4R078"/>
<proteinExistence type="predicted"/>
<protein>
    <recommendedName>
        <fullName evidence="3">Orphan protein</fullName>
    </recommendedName>
</protein>
<dbReference type="RefSeq" id="WP_262977009.1">
    <property type="nucleotide sequence ID" value="NZ_CAMAPB010000040.1"/>
</dbReference>
<reference evidence="1" key="1">
    <citation type="submission" date="2022-07" db="EMBL/GenBank/DDBJ databases">
        <authorList>
            <person name="Criscuolo A."/>
        </authorList>
    </citation>
    <scope>NUCLEOTIDE SEQUENCE</scope>
    <source>
        <strain evidence="1">CIP103197</strain>
    </source>
</reference>
<evidence type="ECO:0000313" key="1">
    <source>
        <dbReference type="EMBL" id="CAH9062138.1"/>
    </source>
</evidence>
<accession>A0A9W4R078</accession>
<name>A0A9W4R078_PSEHA</name>
<comment type="caution">
    <text evidence="1">The sequence shown here is derived from an EMBL/GenBank/DDBJ whole genome shotgun (WGS) entry which is preliminary data.</text>
</comment>
<sequence length="64" mass="7522">MANNTTICDFGLHQGEPYTQLPVSFLKWMIDVNHQKSQCARDELARRNRVVEQQREALLAEKYE</sequence>
<dbReference type="EMBL" id="CAMAPB010000040">
    <property type="protein sequence ID" value="CAH9062138.1"/>
    <property type="molecule type" value="Genomic_DNA"/>
</dbReference>
<dbReference type="Proteomes" id="UP001152447">
    <property type="component" value="Unassembled WGS sequence"/>
</dbReference>
<evidence type="ECO:0000313" key="2">
    <source>
        <dbReference type="Proteomes" id="UP001152447"/>
    </source>
</evidence>
<organism evidence="1 2">
    <name type="scientific">Pseudoalteromonas haloplanktis</name>
    <name type="common">Alteromonas haloplanktis</name>
    <dbReference type="NCBI Taxonomy" id="228"/>
    <lineage>
        <taxon>Bacteria</taxon>
        <taxon>Pseudomonadati</taxon>
        <taxon>Pseudomonadota</taxon>
        <taxon>Gammaproteobacteria</taxon>
        <taxon>Alteromonadales</taxon>
        <taxon>Pseudoalteromonadaceae</taxon>
        <taxon>Pseudoalteromonas</taxon>
    </lineage>
</organism>
<keyword evidence="2" id="KW-1185">Reference proteome</keyword>
<gene>
    <name evidence="1" type="ORF">PSEHALCIP103_02642</name>
</gene>